<comment type="caution">
    <text evidence="1">The sequence shown here is derived from an EMBL/GenBank/DDBJ whole genome shotgun (WGS) entry which is preliminary data.</text>
</comment>
<reference evidence="2" key="2">
    <citation type="submission" date="2019-10" db="EMBL/GenBank/DDBJ databases">
        <title>A de novo genome assembly of a pear dwarfing rootstock.</title>
        <authorList>
            <person name="Wang F."/>
            <person name="Wang J."/>
            <person name="Li S."/>
            <person name="Zhang Y."/>
            <person name="Fang M."/>
            <person name="Ma L."/>
            <person name="Zhao Y."/>
            <person name="Jiang S."/>
        </authorList>
    </citation>
    <scope>NUCLEOTIDE SEQUENCE [LARGE SCALE GENOMIC DNA]</scope>
</reference>
<proteinExistence type="predicted"/>
<dbReference type="EMBL" id="SMOL01000402">
    <property type="protein sequence ID" value="KAB2616550.1"/>
    <property type="molecule type" value="Genomic_DNA"/>
</dbReference>
<name>A0A5N5GTP3_9ROSA</name>
<protein>
    <submittedName>
        <fullName evidence="1">Uncharacterized protein</fullName>
    </submittedName>
</protein>
<gene>
    <name evidence="1" type="ORF">D8674_023138</name>
</gene>
<dbReference type="Proteomes" id="UP000327157">
    <property type="component" value="Chromosome 3"/>
</dbReference>
<sequence>MSIAGATMVCQTLKVVAMPSALICQRTGNHMFGMLSNLGLFWRMLCSMTIIEKLITQRNLLLVVIEGA</sequence>
<dbReference type="AlphaFoldDB" id="A0A5N5GTP3"/>
<reference evidence="1 2" key="1">
    <citation type="submission" date="2019-09" db="EMBL/GenBank/DDBJ databases">
        <authorList>
            <person name="Ou C."/>
        </authorList>
    </citation>
    <scope>NUCLEOTIDE SEQUENCE [LARGE SCALE GENOMIC DNA]</scope>
    <source>
        <strain evidence="1">S2</strain>
        <tissue evidence="1">Leaf</tissue>
    </source>
</reference>
<evidence type="ECO:0000313" key="2">
    <source>
        <dbReference type="Proteomes" id="UP000327157"/>
    </source>
</evidence>
<keyword evidence="2" id="KW-1185">Reference proteome</keyword>
<organism evidence="1 2">
    <name type="scientific">Pyrus ussuriensis x Pyrus communis</name>
    <dbReference type="NCBI Taxonomy" id="2448454"/>
    <lineage>
        <taxon>Eukaryota</taxon>
        <taxon>Viridiplantae</taxon>
        <taxon>Streptophyta</taxon>
        <taxon>Embryophyta</taxon>
        <taxon>Tracheophyta</taxon>
        <taxon>Spermatophyta</taxon>
        <taxon>Magnoliopsida</taxon>
        <taxon>eudicotyledons</taxon>
        <taxon>Gunneridae</taxon>
        <taxon>Pentapetalae</taxon>
        <taxon>rosids</taxon>
        <taxon>fabids</taxon>
        <taxon>Rosales</taxon>
        <taxon>Rosaceae</taxon>
        <taxon>Amygdaloideae</taxon>
        <taxon>Maleae</taxon>
        <taxon>Pyrus</taxon>
    </lineage>
</organism>
<reference evidence="1 2" key="3">
    <citation type="submission" date="2019-11" db="EMBL/GenBank/DDBJ databases">
        <title>A de novo genome assembly of a pear dwarfing rootstock.</title>
        <authorList>
            <person name="Wang F."/>
            <person name="Wang J."/>
            <person name="Li S."/>
            <person name="Zhang Y."/>
            <person name="Fang M."/>
            <person name="Ma L."/>
            <person name="Zhao Y."/>
            <person name="Jiang S."/>
        </authorList>
    </citation>
    <scope>NUCLEOTIDE SEQUENCE [LARGE SCALE GENOMIC DNA]</scope>
    <source>
        <strain evidence="1">S2</strain>
        <tissue evidence="1">Leaf</tissue>
    </source>
</reference>
<evidence type="ECO:0000313" key="1">
    <source>
        <dbReference type="EMBL" id="KAB2616550.1"/>
    </source>
</evidence>
<accession>A0A5N5GTP3</accession>